<dbReference type="EMBL" id="JAZDWU010000008">
    <property type="protein sequence ID" value="KAK9993967.1"/>
    <property type="molecule type" value="Genomic_DNA"/>
</dbReference>
<protein>
    <submittedName>
        <fullName evidence="2">Uncharacterized protein</fullName>
    </submittedName>
</protein>
<gene>
    <name evidence="2" type="ORF">SO802_023670</name>
</gene>
<keyword evidence="1" id="KW-0472">Membrane</keyword>
<comment type="caution">
    <text evidence="2">The sequence shown here is derived from an EMBL/GenBank/DDBJ whole genome shotgun (WGS) entry which is preliminary data.</text>
</comment>
<reference evidence="2 3" key="1">
    <citation type="submission" date="2024-01" db="EMBL/GenBank/DDBJ databases">
        <title>A telomere-to-telomere, gap-free genome of sweet tea (Lithocarpus litseifolius).</title>
        <authorList>
            <person name="Zhou J."/>
        </authorList>
    </citation>
    <scope>NUCLEOTIDE SEQUENCE [LARGE SCALE GENOMIC DNA]</scope>
    <source>
        <strain evidence="2">Zhou-2022a</strain>
        <tissue evidence="2">Leaf</tissue>
    </source>
</reference>
<organism evidence="2 3">
    <name type="scientific">Lithocarpus litseifolius</name>
    <dbReference type="NCBI Taxonomy" id="425828"/>
    <lineage>
        <taxon>Eukaryota</taxon>
        <taxon>Viridiplantae</taxon>
        <taxon>Streptophyta</taxon>
        <taxon>Embryophyta</taxon>
        <taxon>Tracheophyta</taxon>
        <taxon>Spermatophyta</taxon>
        <taxon>Magnoliopsida</taxon>
        <taxon>eudicotyledons</taxon>
        <taxon>Gunneridae</taxon>
        <taxon>Pentapetalae</taxon>
        <taxon>rosids</taxon>
        <taxon>fabids</taxon>
        <taxon>Fagales</taxon>
        <taxon>Fagaceae</taxon>
        <taxon>Lithocarpus</taxon>
    </lineage>
</organism>
<keyword evidence="1" id="KW-1133">Transmembrane helix</keyword>
<keyword evidence="1" id="KW-0812">Transmembrane</keyword>
<dbReference type="Proteomes" id="UP001459277">
    <property type="component" value="Unassembled WGS sequence"/>
</dbReference>
<sequence length="116" mass="13357">MCFFSCANENQKFDWILFLVTYGTQGGCLLLICASFLVQMRIRSLIEFCFWSLMVHKFCNNVDSPKILLVLGYKMKAIKPAYPPSSFMSMWSIYMLSFSYFAYKLIIPNPQATADG</sequence>
<dbReference type="AlphaFoldDB" id="A0AAW2C8U6"/>
<keyword evidence="3" id="KW-1185">Reference proteome</keyword>
<proteinExistence type="predicted"/>
<accession>A0AAW2C8U6</accession>
<evidence type="ECO:0000313" key="3">
    <source>
        <dbReference type="Proteomes" id="UP001459277"/>
    </source>
</evidence>
<evidence type="ECO:0000256" key="1">
    <source>
        <dbReference type="SAM" id="Phobius"/>
    </source>
</evidence>
<name>A0AAW2C8U6_9ROSI</name>
<feature type="transmembrane region" description="Helical" evidence="1">
    <location>
        <begin position="81"/>
        <end position="103"/>
    </location>
</feature>
<evidence type="ECO:0000313" key="2">
    <source>
        <dbReference type="EMBL" id="KAK9993967.1"/>
    </source>
</evidence>
<feature type="transmembrane region" description="Helical" evidence="1">
    <location>
        <begin position="15"/>
        <end position="38"/>
    </location>
</feature>